<dbReference type="SUPFAM" id="SSF52833">
    <property type="entry name" value="Thioredoxin-like"/>
    <property type="match status" value="1"/>
</dbReference>
<dbReference type="Proteomes" id="UP000214746">
    <property type="component" value="Unassembled WGS sequence"/>
</dbReference>
<dbReference type="Gene3D" id="3.40.30.10">
    <property type="entry name" value="Glutaredoxin"/>
    <property type="match status" value="1"/>
</dbReference>
<accession>A0A2W1NM34</accession>
<evidence type="ECO:0000259" key="2">
    <source>
        <dbReference type="Pfam" id="PF00085"/>
    </source>
</evidence>
<dbReference type="InterPro" id="IPR036249">
    <property type="entry name" value="Thioredoxin-like_sf"/>
</dbReference>
<comment type="caution">
    <text evidence="3">The sequence shown here is derived from an EMBL/GenBank/DDBJ whole genome shotgun (WGS) entry which is preliminary data.</text>
</comment>
<feature type="region of interest" description="Disordered" evidence="1">
    <location>
        <begin position="163"/>
        <end position="183"/>
    </location>
</feature>
<evidence type="ECO:0000313" key="3">
    <source>
        <dbReference type="EMBL" id="PZE20013.1"/>
    </source>
</evidence>
<organism evidence="3 4">
    <name type="scientific">Paenibacillus xerothermodurans</name>
    <dbReference type="NCBI Taxonomy" id="1977292"/>
    <lineage>
        <taxon>Bacteria</taxon>
        <taxon>Bacillati</taxon>
        <taxon>Bacillota</taxon>
        <taxon>Bacilli</taxon>
        <taxon>Bacillales</taxon>
        <taxon>Paenibacillaceae</taxon>
        <taxon>Paenibacillus</taxon>
    </lineage>
</organism>
<dbReference type="RefSeq" id="WP_089200834.1">
    <property type="nucleotide sequence ID" value="NZ_NHRJ02000010.1"/>
</dbReference>
<gene>
    <name evidence="3" type="ORF">CBW46_015125</name>
</gene>
<sequence length="183" mass="21439">MTIRRPTYWLVTGAVLLCLAFWAGREWLHADIIAANAPADGPNEITGDSGDAIRKLKAIMDADDQTFIYFYETDCELCEKLEPMIYATAEQSEVQLYRFNLTKYEDAMQLKNHKGMPLVDFYKDLPAVGYYNKGWLIAWAEGEQSQQTYHDFYEHFRFGDDDQEHQHDHEHEHEHEHDHGEHN</sequence>
<dbReference type="AlphaFoldDB" id="A0A2W1NM34"/>
<keyword evidence="4" id="KW-1185">Reference proteome</keyword>
<dbReference type="InterPro" id="IPR013766">
    <property type="entry name" value="Thioredoxin_domain"/>
</dbReference>
<feature type="domain" description="Thioredoxin" evidence="2">
    <location>
        <begin position="58"/>
        <end position="125"/>
    </location>
</feature>
<reference evidence="3" key="1">
    <citation type="submission" date="2018-06" db="EMBL/GenBank/DDBJ databases">
        <title>Paenibacillus xerothermodurans sp. nov. an extremely dry heat resistant spore forming bacterium isolated from the soil of Cape Canaveral, Florida.</title>
        <authorList>
            <person name="Seuylemezian A."/>
            <person name="Kaur N."/>
            <person name="Patil P."/>
            <person name="Patil P."/>
            <person name="Mayilraj S."/>
            <person name="Vaishampayan P."/>
        </authorList>
    </citation>
    <scope>NUCLEOTIDE SEQUENCE [LARGE SCALE GENOMIC DNA]</scope>
    <source>
        <strain evidence="3">ATCC 27380</strain>
    </source>
</reference>
<evidence type="ECO:0000313" key="4">
    <source>
        <dbReference type="Proteomes" id="UP000214746"/>
    </source>
</evidence>
<dbReference type="Pfam" id="PF00085">
    <property type="entry name" value="Thioredoxin"/>
    <property type="match status" value="1"/>
</dbReference>
<proteinExistence type="predicted"/>
<name>A0A2W1NM34_PAEXE</name>
<protein>
    <recommendedName>
        <fullName evidence="2">Thioredoxin domain-containing protein</fullName>
    </recommendedName>
</protein>
<dbReference type="OrthoDB" id="32134at2"/>
<evidence type="ECO:0000256" key="1">
    <source>
        <dbReference type="SAM" id="MobiDB-lite"/>
    </source>
</evidence>
<dbReference type="EMBL" id="NHRJ02000010">
    <property type="protein sequence ID" value="PZE20013.1"/>
    <property type="molecule type" value="Genomic_DNA"/>
</dbReference>